<keyword evidence="2" id="KW-0732">Signal</keyword>
<dbReference type="GO" id="GO:0016209">
    <property type="term" value="F:antioxidant activity"/>
    <property type="evidence" value="ECO:0007669"/>
    <property type="project" value="InterPro"/>
</dbReference>
<sequence length="166" mass="18960">MNHIFRTTFFVFVTLFIGASFTVNASETAKPWQLKTQNGEVISLAQYKNKPVILHFWATWCPYCKKLQPTLVALQKKYQAQGVELISISFNEDEGALPQDEINRRGYSFLTAVMGEEVAKLYGVRGTPTTFFINRENEIIWKTSSSDNADPRFDLALQEIIKNVDL</sequence>
<feature type="chain" id="PRO_5013345774" evidence="2">
    <location>
        <begin position="26"/>
        <end position="166"/>
    </location>
</feature>
<proteinExistence type="predicted"/>
<dbReference type="Gene3D" id="3.40.30.10">
    <property type="entry name" value="Glutaredoxin"/>
    <property type="match status" value="1"/>
</dbReference>
<feature type="signal peptide" evidence="2">
    <location>
        <begin position="1"/>
        <end position="25"/>
    </location>
</feature>
<dbReference type="InterPro" id="IPR000866">
    <property type="entry name" value="AhpC/TSA"/>
</dbReference>
<evidence type="ECO:0000256" key="1">
    <source>
        <dbReference type="ARBA" id="ARBA00023284"/>
    </source>
</evidence>
<dbReference type="PANTHER" id="PTHR42852">
    <property type="entry name" value="THIOL:DISULFIDE INTERCHANGE PROTEIN DSBE"/>
    <property type="match status" value="1"/>
</dbReference>
<dbReference type="PANTHER" id="PTHR42852:SF13">
    <property type="entry name" value="PROTEIN DIPZ"/>
    <property type="match status" value="1"/>
</dbReference>
<protein>
    <submittedName>
        <fullName evidence="4">Alkyl hydroperoxide reductase</fullName>
    </submittedName>
</protein>
<dbReference type="InterPro" id="IPR050553">
    <property type="entry name" value="Thioredoxin_ResA/DsbE_sf"/>
</dbReference>
<dbReference type="InterPro" id="IPR013766">
    <property type="entry name" value="Thioredoxin_domain"/>
</dbReference>
<dbReference type="AlphaFoldDB" id="A0A1Y5EEV4"/>
<accession>A0A1Y5EEV4</accession>
<dbReference type="Pfam" id="PF00578">
    <property type="entry name" value="AhpC-TSA"/>
    <property type="match status" value="1"/>
</dbReference>
<feature type="domain" description="Thioredoxin" evidence="3">
    <location>
        <begin position="23"/>
        <end position="166"/>
    </location>
</feature>
<evidence type="ECO:0000313" key="4">
    <source>
        <dbReference type="EMBL" id="OUR81258.1"/>
    </source>
</evidence>
<comment type="caution">
    <text evidence="4">The sequence shown here is derived from an EMBL/GenBank/DDBJ whole genome shotgun (WGS) entry which is preliminary data.</text>
</comment>
<evidence type="ECO:0000313" key="5">
    <source>
        <dbReference type="Proteomes" id="UP000243053"/>
    </source>
</evidence>
<dbReference type="Proteomes" id="UP000243053">
    <property type="component" value="Unassembled WGS sequence"/>
</dbReference>
<evidence type="ECO:0000259" key="3">
    <source>
        <dbReference type="PROSITE" id="PS51352"/>
    </source>
</evidence>
<evidence type="ECO:0000256" key="2">
    <source>
        <dbReference type="SAM" id="SignalP"/>
    </source>
</evidence>
<dbReference type="InterPro" id="IPR017937">
    <property type="entry name" value="Thioredoxin_CS"/>
</dbReference>
<reference evidence="5" key="1">
    <citation type="journal article" date="2017" name="Proc. Natl. Acad. Sci. U.S.A.">
        <title>Simulation of Deepwater Horizon oil plume reveals substrate specialization within a complex community of hydrocarbon degraders.</title>
        <authorList>
            <person name="Hu P."/>
            <person name="Dubinsky E.A."/>
            <person name="Probst A.J."/>
            <person name="Wang J."/>
            <person name="Sieber C.M.K."/>
            <person name="Tom L.M."/>
            <person name="Gardinali P."/>
            <person name="Banfield J.F."/>
            <person name="Atlas R.M."/>
            <person name="Andersen G.L."/>
        </authorList>
    </citation>
    <scope>NUCLEOTIDE SEQUENCE [LARGE SCALE GENOMIC DNA]</scope>
</reference>
<dbReference type="GO" id="GO:0015036">
    <property type="term" value="F:disulfide oxidoreductase activity"/>
    <property type="evidence" value="ECO:0007669"/>
    <property type="project" value="UniProtKB-ARBA"/>
</dbReference>
<dbReference type="InterPro" id="IPR036249">
    <property type="entry name" value="Thioredoxin-like_sf"/>
</dbReference>
<organism evidence="4 5">
    <name type="scientific">Colwellia psychrerythraea</name>
    <name type="common">Vibrio psychroerythus</name>
    <dbReference type="NCBI Taxonomy" id="28229"/>
    <lineage>
        <taxon>Bacteria</taxon>
        <taxon>Pseudomonadati</taxon>
        <taxon>Pseudomonadota</taxon>
        <taxon>Gammaproteobacteria</taxon>
        <taxon>Alteromonadales</taxon>
        <taxon>Colwelliaceae</taxon>
        <taxon>Colwellia</taxon>
    </lineage>
</organism>
<keyword evidence="1" id="KW-0676">Redox-active center</keyword>
<dbReference type="SUPFAM" id="SSF52833">
    <property type="entry name" value="Thioredoxin-like"/>
    <property type="match status" value="1"/>
</dbReference>
<gene>
    <name evidence="4" type="ORF">A9Q75_07870</name>
</gene>
<dbReference type="PROSITE" id="PS51352">
    <property type="entry name" value="THIOREDOXIN_2"/>
    <property type="match status" value="1"/>
</dbReference>
<dbReference type="EMBL" id="MAAF01000049">
    <property type="protein sequence ID" value="OUR81258.1"/>
    <property type="molecule type" value="Genomic_DNA"/>
</dbReference>
<dbReference type="CDD" id="cd02966">
    <property type="entry name" value="TlpA_like_family"/>
    <property type="match status" value="1"/>
</dbReference>
<name>A0A1Y5EEV4_COLPS</name>
<dbReference type="PROSITE" id="PS00194">
    <property type="entry name" value="THIOREDOXIN_1"/>
    <property type="match status" value="1"/>
</dbReference>